<keyword evidence="2" id="KW-1185">Reference proteome</keyword>
<dbReference type="Proteomes" id="UP001160334">
    <property type="component" value="Unassembled WGS sequence"/>
</dbReference>
<reference evidence="1 2" key="1">
    <citation type="submission" date="2023-04" db="EMBL/GenBank/DDBJ databases">
        <title>Forest soil microbial communities from Buena Vista Peninsula, Colon Province, Panama.</title>
        <authorList>
            <person name="Bouskill N."/>
        </authorList>
    </citation>
    <scope>NUCLEOTIDE SEQUENCE [LARGE SCALE GENOMIC DNA]</scope>
    <source>
        <strain evidence="1 2">CFH S0262</strain>
    </source>
</reference>
<evidence type="ECO:0000313" key="1">
    <source>
        <dbReference type="EMBL" id="MDH6282452.1"/>
    </source>
</evidence>
<organism evidence="1 2">
    <name type="scientific">Prescottella agglutinans</name>
    <dbReference type="NCBI Taxonomy" id="1644129"/>
    <lineage>
        <taxon>Bacteria</taxon>
        <taxon>Bacillati</taxon>
        <taxon>Actinomycetota</taxon>
        <taxon>Actinomycetes</taxon>
        <taxon>Mycobacteriales</taxon>
        <taxon>Nocardiaceae</taxon>
        <taxon>Prescottella</taxon>
    </lineage>
</organism>
<gene>
    <name evidence="1" type="ORF">M2280_003683</name>
</gene>
<dbReference type="EMBL" id="JARXVC010000010">
    <property type="protein sequence ID" value="MDH6282452.1"/>
    <property type="molecule type" value="Genomic_DNA"/>
</dbReference>
<accession>A0ABT6MDQ5</accession>
<name>A0ABT6MDQ5_9NOCA</name>
<evidence type="ECO:0000313" key="2">
    <source>
        <dbReference type="Proteomes" id="UP001160334"/>
    </source>
</evidence>
<comment type="caution">
    <text evidence="1">The sequence shown here is derived from an EMBL/GenBank/DDBJ whole genome shotgun (WGS) entry which is preliminary data.</text>
</comment>
<proteinExistence type="predicted"/>
<sequence>MLSIQNATSSLGQTVEQMLPIMYVLLVQMPVTLSLGTPA</sequence>
<protein>
    <submittedName>
        <fullName evidence="1">Uncharacterized protein</fullName>
    </submittedName>
</protein>